<gene>
    <name evidence="1" type="ORF">HJG59_000868</name>
</gene>
<dbReference type="AlphaFoldDB" id="A0A7J8J5R1"/>
<evidence type="ECO:0000313" key="1">
    <source>
        <dbReference type="EMBL" id="KAF6491705.1"/>
    </source>
</evidence>
<organism evidence="1 2">
    <name type="scientific">Molossus molossus</name>
    <name type="common">Pallas' mastiff bat</name>
    <name type="synonym">Vespertilio molossus</name>
    <dbReference type="NCBI Taxonomy" id="27622"/>
    <lineage>
        <taxon>Eukaryota</taxon>
        <taxon>Metazoa</taxon>
        <taxon>Chordata</taxon>
        <taxon>Craniata</taxon>
        <taxon>Vertebrata</taxon>
        <taxon>Euteleostomi</taxon>
        <taxon>Mammalia</taxon>
        <taxon>Eutheria</taxon>
        <taxon>Laurasiatheria</taxon>
        <taxon>Chiroptera</taxon>
        <taxon>Yangochiroptera</taxon>
        <taxon>Molossidae</taxon>
        <taxon>Molossus</taxon>
    </lineage>
</organism>
<protein>
    <submittedName>
        <fullName evidence="1">Apolipoprotein O like</fullName>
    </submittedName>
</protein>
<proteinExistence type="predicted"/>
<name>A0A7J8J5R1_MOLMO</name>
<comment type="caution">
    <text evidence="1">The sequence shown here is derived from an EMBL/GenBank/DDBJ whole genome shotgun (WGS) entry which is preliminary data.</text>
</comment>
<evidence type="ECO:0000313" key="2">
    <source>
        <dbReference type="Proteomes" id="UP000550707"/>
    </source>
</evidence>
<keyword evidence="1" id="KW-0449">Lipoprotein</keyword>
<dbReference type="EMBL" id="JACASF010000002">
    <property type="protein sequence ID" value="KAF6491705.1"/>
    <property type="molecule type" value="Genomic_DNA"/>
</dbReference>
<sequence>MAAIRMGKLTIVPAGLMFASISVHAAKEEESKKQLMKPEQCIRLGIPWNFC</sequence>
<reference evidence="1 2" key="1">
    <citation type="journal article" date="2020" name="Nature">
        <title>Six reference-quality genomes reveal evolution of bat adaptations.</title>
        <authorList>
            <person name="Jebb D."/>
            <person name="Huang Z."/>
            <person name="Pippel M."/>
            <person name="Hughes G.M."/>
            <person name="Lavrichenko K."/>
            <person name="Devanna P."/>
            <person name="Winkler S."/>
            <person name="Jermiin L.S."/>
            <person name="Skirmuntt E.C."/>
            <person name="Katzourakis A."/>
            <person name="Burkitt-Gray L."/>
            <person name="Ray D.A."/>
            <person name="Sullivan K.A.M."/>
            <person name="Roscito J.G."/>
            <person name="Kirilenko B.M."/>
            <person name="Davalos L.M."/>
            <person name="Corthals A.P."/>
            <person name="Power M.L."/>
            <person name="Jones G."/>
            <person name="Ransome R.D."/>
            <person name="Dechmann D.K.N."/>
            <person name="Locatelli A.G."/>
            <person name="Puechmaille S.J."/>
            <person name="Fedrigo O."/>
            <person name="Jarvis E.D."/>
            <person name="Hiller M."/>
            <person name="Vernes S.C."/>
            <person name="Myers E.W."/>
            <person name="Teeling E.C."/>
        </authorList>
    </citation>
    <scope>NUCLEOTIDE SEQUENCE [LARGE SCALE GENOMIC DNA]</scope>
    <source>
        <strain evidence="1">MMolMol1</strain>
        <tissue evidence="1">Muscle</tissue>
    </source>
</reference>
<keyword evidence="2" id="KW-1185">Reference proteome</keyword>
<dbReference type="Proteomes" id="UP000550707">
    <property type="component" value="Unassembled WGS sequence"/>
</dbReference>
<accession>A0A7J8J5R1</accession>